<sequence length="73" mass="7827">MQPACPNSRLVEFSNNKASRLWALQALRVFSAGLDRSASTALSCVAVEKTLPILLGLGGLIFVQLWEPKSVVG</sequence>
<protein>
    <submittedName>
        <fullName evidence="1">Uncharacterized protein</fullName>
    </submittedName>
</protein>
<dbReference type="Proteomes" id="UP000016223">
    <property type="component" value="Chromosome 1"/>
</dbReference>
<dbReference type="AlphaFoldDB" id="T1X8F3"/>
<gene>
    <name evidence="1" type="ORF">VAPA_1c17250</name>
</gene>
<organism evidence="1 2">
    <name type="scientific">Variovorax paradoxus B4</name>
    <dbReference type="NCBI Taxonomy" id="1246301"/>
    <lineage>
        <taxon>Bacteria</taxon>
        <taxon>Pseudomonadati</taxon>
        <taxon>Pseudomonadota</taxon>
        <taxon>Betaproteobacteria</taxon>
        <taxon>Burkholderiales</taxon>
        <taxon>Comamonadaceae</taxon>
        <taxon>Variovorax</taxon>
    </lineage>
</organism>
<dbReference type="HOGENOM" id="CLU_2703785_0_0_4"/>
<evidence type="ECO:0000313" key="2">
    <source>
        <dbReference type="Proteomes" id="UP000016223"/>
    </source>
</evidence>
<evidence type="ECO:0000313" key="1">
    <source>
        <dbReference type="EMBL" id="AGU48833.1"/>
    </source>
</evidence>
<dbReference type="EMBL" id="CP003911">
    <property type="protein sequence ID" value="AGU48833.1"/>
    <property type="molecule type" value="Genomic_DNA"/>
</dbReference>
<accession>T1X8F3</accession>
<proteinExistence type="predicted"/>
<dbReference type="KEGG" id="vpd:VAPA_1c17250"/>
<name>T1X8F3_VARPD</name>
<reference evidence="1 2" key="1">
    <citation type="submission" date="2012-10" db="EMBL/GenBank/DDBJ databases">
        <title>Genome sequence of Variovorax paradoxus B4.</title>
        <authorList>
            <person name="Schuldes J."/>
            <person name="Brandt U."/>
            <person name="Hiessl S."/>
            <person name="Wuebbeler J.H."/>
            <person name="Thuermer A."/>
            <person name="Steinbuechel A."/>
            <person name="Daniel R."/>
        </authorList>
    </citation>
    <scope>NUCLEOTIDE SEQUENCE [LARGE SCALE GENOMIC DNA]</scope>
    <source>
        <strain evidence="1 2">B4</strain>
    </source>
</reference>